<dbReference type="STRING" id="52.CMC5_029000"/>
<feature type="compositionally biased region" description="Low complexity" evidence="1">
    <location>
        <begin position="1"/>
        <end position="14"/>
    </location>
</feature>
<proteinExistence type="predicted"/>
<name>A0A0K1ED32_CHOCO</name>
<organism evidence="2 3">
    <name type="scientific">Chondromyces crocatus</name>
    <dbReference type="NCBI Taxonomy" id="52"/>
    <lineage>
        <taxon>Bacteria</taxon>
        <taxon>Pseudomonadati</taxon>
        <taxon>Myxococcota</taxon>
        <taxon>Polyangia</taxon>
        <taxon>Polyangiales</taxon>
        <taxon>Polyangiaceae</taxon>
        <taxon>Chondromyces</taxon>
    </lineage>
</organism>
<dbReference type="EMBL" id="CP012159">
    <property type="protein sequence ID" value="AKT38754.1"/>
    <property type="molecule type" value="Genomic_DNA"/>
</dbReference>
<protein>
    <submittedName>
        <fullName evidence="2">Uncharacterized protein</fullName>
    </submittedName>
</protein>
<evidence type="ECO:0000313" key="2">
    <source>
        <dbReference type="EMBL" id="AKT38754.1"/>
    </source>
</evidence>
<dbReference type="AlphaFoldDB" id="A0A0K1ED32"/>
<sequence>MSAPAGTAPGAAAGEVPSALGAEQDAGGGDSGTSGAPGQEPEAAPSFAADNKILPPRESAELTERAQGLFEAIVKNEPPLGEPFWFPKEPFIPLKDVKGPGKYWDNLHATYVNDIRSLHRKRKKWEGARFVGFQLGSTPKWVPPGDEVNKIGYYRSFRGKLRYELEGKTYSLDVHTVISWQGRWYITHLNRFKKK</sequence>
<dbReference type="KEGG" id="ccro:CMC5_029000"/>
<evidence type="ECO:0000313" key="3">
    <source>
        <dbReference type="Proteomes" id="UP000067626"/>
    </source>
</evidence>
<dbReference type="Proteomes" id="UP000067626">
    <property type="component" value="Chromosome"/>
</dbReference>
<dbReference type="RefSeq" id="WP_082362482.1">
    <property type="nucleotide sequence ID" value="NZ_CP012159.1"/>
</dbReference>
<feature type="region of interest" description="Disordered" evidence="1">
    <location>
        <begin position="1"/>
        <end position="52"/>
    </location>
</feature>
<keyword evidence="3" id="KW-1185">Reference proteome</keyword>
<accession>A0A0K1ED32</accession>
<evidence type="ECO:0000256" key="1">
    <source>
        <dbReference type="SAM" id="MobiDB-lite"/>
    </source>
</evidence>
<gene>
    <name evidence="2" type="ORF">CMC5_029000</name>
</gene>
<reference evidence="2 3" key="1">
    <citation type="submission" date="2015-07" db="EMBL/GenBank/DDBJ databases">
        <title>Genome analysis of myxobacterium Chondromyces crocatus Cm c5 reveals a high potential for natural compound synthesis and the genetic basis for the loss of fruiting body formation.</title>
        <authorList>
            <person name="Zaburannyi N."/>
            <person name="Bunk B."/>
            <person name="Maier J."/>
            <person name="Overmann J."/>
            <person name="Mueller R."/>
        </authorList>
    </citation>
    <scope>NUCLEOTIDE SEQUENCE [LARGE SCALE GENOMIC DNA]</scope>
    <source>
        <strain evidence="2 3">Cm c5</strain>
    </source>
</reference>
<dbReference type="OrthoDB" id="5515984at2"/>